<evidence type="ECO:0000256" key="4">
    <source>
        <dbReference type="SAM" id="MobiDB-lite"/>
    </source>
</evidence>
<feature type="zinc finger region" description="FLZ-type" evidence="3">
    <location>
        <begin position="165"/>
        <end position="209"/>
    </location>
</feature>
<sequence length="239" mass="25926">MTGKRPRTLRRTSSESLIESVSFTQECSPLPEHPKEKLKPTPVKEPRKVVEGVGLSIVAAMNNNTAVVQEELKSSNIVDRRNSAQSSSSSCRPAAAAIKADSILHSRPNPYCTTAQKQSMSIPILHPEEGERDTFLLRTSSSFKTQQVVVVPDAVAAAAAASAVHFLDACYFCKRHLVDGKDIYMYRGDKAFCSTECRSQQIMLDERHENCLVAALKKTSGAPSHRNRVVAAAGTAAAA</sequence>
<dbReference type="PANTHER" id="PTHR47208:SF1">
    <property type="entry name" value="OS02G0174800 PROTEIN"/>
    <property type="match status" value="1"/>
</dbReference>
<feature type="compositionally biased region" description="Basic and acidic residues" evidence="4">
    <location>
        <begin position="32"/>
        <end position="44"/>
    </location>
</feature>
<dbReference type="PANTHER" id="PTHR47208">
    <property type="entry name" value="OS02G0174800 PROTEIN"/>
    <property type="match status" value="1"/>
</dbReference>
<evidence type="ECO:0000313" key="7">
    <source>
        <dbReference type="Proteomes" id="UP001497444"/>
    </source>
</evidence>
<feature type="domain" description="FLZ-type" evidence="5">
    <location>
        <begin position="165"/>
        <end position="209"/>
    </location>
</feature>
<gene>
    <name evidence="6" type="ORF">CSSPJE1EN1_LOCUS18902</name>
</gene>
<protein>
    <recommendedName>
        <fullName evidence="5">FLZ-type domain-containing protein</fullName>
    </recommendedName>
</protein>
<feature type="compositionally biased region" description="Polar residues" evidence="4">
    <location>
        <begin position="14"/>
        <end position="27"/>
    </location>
</feature>
<keyword evidence="7" id="KW-1185">Reference proteome</keyword>
<dbReference type="PROSITE" id="PS51795">
    <property type="entry name" value="ZF_FLZ"/>
    <property type="match status" value="1"/>
</dbReference>
<dbReference type="Pfam" id="PF04570">
    <property type="entry name" value="zf-FLZ"/>
    <property type="match status" value="1"/>
</dbReference>
<organism evidence="6 7">
    <name type="scientific">Sphagnum jensenii</name>
    <dbReference type="NCBI Taxonomy" id="128206"/>
    <lineage>
        <taxon>Eukaryota</taxon>
        <taxon>Viridiplantae</taxon>
        <taxon>Streptophyta</taxon>
        <taxon>Embryophyta</taxon>
        <taxon>Bryophyta</taxon>
        <taxon>Sphagnophytina</taxon>
        <taxon>Sphagnopsida</taxon>
        <taxon>Sphagnales</taxon>
        <taxon>Sphagnaceae</taxon>
        <taxon>Sphagnum</taxon>
    </lineage>
</organism>
<dbReference type="InterPro" id="IPR044604">
    <property type="entry name" value="FLZ12/13/14"/>
</dbReference>
<feature type="compositionally biased region" description="Basic residues" evidence="4">
    <location>
        <begin position="1"/>
        <end position="10"/>
    </location>
</feature>
<comment type="similarity">
    <text evidence="1">Belongs to the FLZ family.</text>
</comment>
<dbReference type="InterPro" id="IPR007650">
    <property type="entry name" value="Zf-FLZ_dom"/>
</dbReference>
<keyword evidence="2" id="KW-0479">Metal-binding</keyword>
<reference evidence="6" key="1">
    <citation type="submission" date="2024-02" db="EMBL/GenBank/DDBJ databases">
        <authorList>
            <consortium name="ELIXIR-Norway"/>
            <consortium name="Elixir Norway"/>
        </authorList>
    </citation>
    <scope>NUCLEOTIDE SEQUENCE</scope>
</reference>
<evidence type="ECO:0000259" key="5">
    <source>
        <dbReference type="PROSITE" id="PS51795"/>
    </source>
</evidence>
<proteinExistence type="inferred from homology"/>
<evidence type="ECO:0000256" key="2">
    <source>
        <dbReference type="ARBA" id="ARBA00022723"/>
    </source>
</evidence>
<evidence type="ECO:0000313" key="6">
    <source>
        <dbReference type="EMBL" id="CAK9273424.1"/>
    </source>
</evidence>
<dbReference type="Proteomes" id="UP001497444">
    <property type="component" value="Chromosome 5"/>
</dbReference>
<evidence type="ECO:0000256" key="1">
    <source>
        <dbReference type="ARBA" id="ARBA00009374"/>
    </source>
</evidence>
<dbReference type="EMBL" id="OZ020100">
    <property type="protein sequence ID" value="CAK9273424.1"/>
    <property type="molecule type" value="Genomic_DNA"/>
</dbReference>
<feature type="region of interest" description="Disordered" evidence="4">
    <location>
        <begin position="1"/>
        <end position="44"/>
    </location>
</feature>
<evidence type="ECO:0000256" key="3">
    <source>
        <dbReference type="PROSITE-ProRule" id="PRU01131"/>
    </source>
</evidence>
<accession>A0ABP0X2U6</accession>
<name>A0ABP0X2U6_9BRYO</name>